<dbReference type="CDD" id="cd14226">
    <property type="entry name" value="PKc_DYRK1"/>
    <property type="match status" value="1"/>
</dbReference>
<dbReference type="FunFam" id="1.10.510.10:FF:000117">
    <property type="entry name" value="dual specificity tyrosine-phosphorylation-regulated kinase 1A isoform X1"/>
    <property type="match status" value="1"/>
</dbReference>
<dbReference type="InterPro" id="IPR000719">
    <property type="entry name" value="Prot_kinase_dom"/>
</dbReference>
<dbReference type="PROSITE" id="PS50011">
    <property type="entry name" value="PROTEIN_KINASE_DOM"/>
    <property type="match status" value="1"/>
</dbReference>
<feature type="region of interest" description="Disordered" evidence="18">
    <location>
        <begin position="768"/>
        <end position="860"/>
    </location>
</feature>
<evidence type="ECO:0000256" key="13">
    <source>
        <dbReference type="ARBA" id="ARBA00054345"/>
    </source>
</evidence>
<evidence type="ECO:0000256" key="7">
    <source>
        <dbReference type="ARBA" id="ARBA00022777"/>
    </source>
</evidence>
<evidence type="ECO:0000256" key="10">
    <source>
        <dbReference type="ARBA" id="ARBA00049003"/>
    </source>
</evidence>
<evidence type="ECO:0000256" key="2">
    <source>
        <dbReference type="ARBA" id="ARBA00008867"/>
    </source>
</evidence>
<comment type="function">
    <text evidence="13">Possible role in the function of olfactory neurons.</text>
</comment>
<dbReference type="PANTHER" id="PTHR24058:SF28">
    <property type="entry name" value="SERINE_THREONINE-PROTEIN KINASE MINIBRAIN"/>
    <property type="match status" value="1"/>
</dbReference>
<evidence type="ECO:0000256" key="18">
    <source>
        <dbReference type="SAM" id="MobiDB-lite"/>
    </source>
</evidence>
<dbReference type="InterPro" id="IPR050494">
    <property type="entry name" value="Ser_Thr_dual-spec_kinase"/>
</dbReference>
<feature type="domain" description="Protein kinase" evidence="19">
    <location>
        <begin position="345"/>
        <end position="664"/>
    </location>
</feature>
<dbReference type="WBParaSite" id="ALUE_0001097901-mRNA-1">
    <property type="protein sequence ID" value="ALUE_0001097901-mRNA-1"/>
    <property type="gene ID" value="ALUE_0001097901"/>
</dbReference>
<sequence>MKEISVTVKATDKCIQRIPAPRTSTTAMGTIEMRGHNNWCFSGVVLWHLSHSFVVKRWVLNGSRDAAESNVCNLFSISSHFTVSVDVVIVVVYASSSLWPPQSSSQIAIPGVTHSSNVDSGAYLSASHSHNAYSPNNASFSNNGGMAIPSRTHMGFHMAGHVPSTSTQGAHMVGAGAAPILAQPHSNSGPMGTPNASNLSTQQGRTYRDPAYTPLRKLSVDLIKTYKGINESYYARKAKRRHDHGQGVQHQQPMAQEQQQQMAPPMKQAAPLSQQVTLQQSSQCEQLQAAFQPQQSVASLAVTQLQLQIAEREIANPRMGMHNNGYDDENHDYILQPGEIFNNRYQIECHIGKGSFGQVAKAYDSVEQQDVAIKIIKNKKPFHDQAQIEIKLLEMMNKHDSECKYYVVKLKSHFMWRNHLCLVFELLSYNLYDLLRNTNFRGVSLNLTRKFGQQLATTLMFLSSPELNIIHCDLKPENVLLCNPKRSAIKIIDFGSSCQIGHRIYQYIQSRFYRSPEILLGVAYDTAIDMWSLGCILVEMHTGEALFAGTCEHDQMMRIVEVLGMPPKHMLESAPKTKKFFDKTEDGNYVCRRSRDGKHYRAPGQRRLADIIGVNTGGPGGRRLGENGHTPDEYNKFKDLVEKMLIFDPRERISPFYAVRHPFFKRPDEGASASGHGSHQRSSQTHMQQPAAPPQSNQPPVPFQIVQQPLYLEDASTNQMDCTDSSGILSQNVQMQPLTQSSAGPPNNFHQQMMHSNQHNLYQMSASFGSMPQQSQQQQQQQQLQQAQYSNQQPLGPTQFTSQQPSGSAMATVQHSFPVASQFAGTHSQQQQSTSIWPPSEVSSEANRYGHHSHSAANLQPVQKSALLPQSRNLSFDGPIIGANSSSVCLAIGNASSHHSRAPANATGTTTKGTVANATNPTSVLFPNAFMQHPQQHHQTVPTNQPAAFQ</sequence>
<evidence type="ECO:0000256" key="15">
    <source>
        <dbReference type="ARBA" id="ARBA00077071"/>
    </source>
</evidence>
<feature type="compositionally biased region" description="Polar residues" evidence="18">
    <location>
        <begin position="823"/>
        <end position="846"/>
    </location>
</feature>
<dbReference type="InterPro" id="IPR008271">
    <property type="entry name" value="Ser/Thr_kinase_AS"/>
</dbReference>
<dbReference type="InterPro" id="IPR017441">
    <property type="entry name" value="Protein_kinase_ATP_BS"/>
</dbReference>
<comment type="similarity">
    <text evidence="2">Belongs to the protein kinase superfamily. CMGC Ser/Thr protein kinase family. MNB/DYRK subfamily.</text>
</comment>
<keyword evidence="6 17" id="KW-0547">Nucleotide-binding</keyword>
<evidence type="ECO:0000256" key="1">
    <source>
        <dbReference type="ARBA" id="ARBA00004123"/>
    </source>
</evidence>
<evidence type="ECO:0000259" key="19">
    <source>
        <dbReference type="PROSITE" id="PS50011"/>
    </source>
</evidence>
<dbReference type="GO" id="GO:0005524">
    <property type="term" value="F:ATP binding"/>
    <property type="evidence" value="ECO:0007669"/>
    <property type="project" value="UniProtKB-UniRule"/>
</dbReference>
<dbReference type="AlphaFoldDB" id="A0A9J2PNS2"/>
<feature type="compositionally biased region" description="Pro residues" evidence="18">
    <location>
        <begin position="691"/>
        <end position="702"/>
    </location>
</feature>
<reference evidence="21" key="1">
    <citation type="submission" date="2023-03" db="UniProtKB">
        <authorList>
            <consortium name="WormBaseParasite"/>
        </authorList>
    </citation>
    <scope>IDENTIFICATION</scope>
</reference>
<dbReference type="GO" id="GO:0004674">
    <property type="term" value="F:protein serine/threonine kinase activity"/>
    <property type="evidence" value="ECO:0007669"/>
    <property type="project" value="UniProtKB-KW"/>
</dbReference>
<dbReference type="SUPFAM" id="SSF56112">
    <property type="entry name" value="Protein kinase-like (PK-like)"/>
    <property type="match status" value="1"/>
</dbReference>
<dbReference type="GO" id="GO:0004712">
    <property type="term" value="F:protein serine/threonine/tyrosine kinase activity"/>
    <property type="evidence" value="ECO:0007669"/>
    <property type="project" value="UniProtKB-EC"/>
</dbReference>
<dbReference type="SMART" id="SM00220">
    <property type="entry name" value="S_TKc"/>
    <property type="match status" value="1"/>
</dbReference>
<organism evidence="20 21">
    <name type="scientific">Ascaris lumbricoides</name>
    <name type="common">Giant roundworm</name>
    <dbReference type="NCBI Taxonomy" id="6252"/>
    <lineage>
        <taxon>Eukaryota</taxon>
        <taxon>Metazoa</taxon>
        <taxon>Ecdysozoa</taxon>
        <taxon>Nematoda</taxon>
        <taxon>Chromadorea</taxon>
        <taxon>Rhabditida</taxon>
        <taxon>Spirurina</taxon>
        <taxon>Ascaridomorpha</taxon>
        <taxon>Ascaridoidea</taxon>
        <taxon>Ascarididae</taxon>
        <taxon>Ascaris</taxon>
    </lineage>
</organism>
<keyword evidence="20" id="KW-1185">Reference proteome</keyword>
<evidence type="ECO:0000256" key="11">
    <source>
        <dbReference type="ARBA" id="ARBA00049308"/>
    </source>
</evidence>
<dbReference type="GO" id="GO:0005634">
    <property type="term" value="C:nucleus"/>
    <property type="evidence" value="ECO:0007669"/>
    <property type="project" value="UniProtKB-SubCell"/>
</dbReference>
<dbReference type="FunFam" id="3.30.200.20:FF:000087">
    <property type="entry name" value="Dual specificity tyrosine-phosphorylation-regulated kinase 1A"/>
    <property type="match status" value="1"/>
</dbReference>
<name>A0A9J2PNS2_ASCLU</name>
<evidence type="ECO:0000256" key="17">
    <source>
        <dbReference type="PROSITE-ProRule" id="PRU10141"/>
    </source>
</evidence>
<keyword evidence="7" id="KW-0418">Kinase</keyword>
<evidence type="ECO:0000313" key="21">
    <source>
        <dbReference type="WBParaSite" id="ALUE_0001097901-mRNA-1"/>
    </source>
</evidence>
<evidence type="ECO:0000256" key="12">
    <source>
        <dbReference type="ARBA" id="ARBA00051680"/>
    </source>
</evidence>
<keyword evidence="5" id="KW-0808">Transferase</keyword>
<feature type="region of interest" description="Disordered" evidence="18">
    <location>
        <begin position="238"/>
        <end position="262"/>
    </location>
</feature>
<keyword evidence="4" id="KW-0723">Serine/threonine-protein kinase</keyword>
<protein>
    <recommendedName>
        <fullName evidence="14">Dual specificity tyrosine-phosphorylation-regulated kinase mbk-1</fullName>
        <ecNumber evidence="3">2.7.12.1</ecNumber>
    </recommendedName>
    <alternativeName>
        <fullName evidence="15">Dual specificity Yak1-related kinase mbk-1</fullName>
    </alternativeName>
    <alternativeName>
        <fullName evidence="16">Minibrain Kinase 1</fullName>
    </alternativeName>
</protein>
<comment type="catalytic activity">
    <reaction evidence="11">
        <text>L-threonyl-[protein] + ATP = O-phospho-L-threonyl-[protein] + ADP + H(+)</text>
        <dbReference type="Rhea" id="RHEA:46608"/>
        <dbReference type="Rhea" id="RHEA-COMP:11060"/>
        <dbReference type="Rhea" id="RHEA-COMP:11605"/>
        <dbReference type="ChEBI" id="CHEBI:15378"/>
        <dbReference type="ChEBI" id="CHEBI:30013"/>
        <dbReference type="ChEBI" id="CHEBI:30616"/>
        <dbReference type="ChEBI" id="CHEBI:61977"/>
        <dbReference type="ChEBI" id="CHEBI:456216"/>
        <dbReference type="EC" id="2.7.12.1"/>
    </reaction>
</comment>
<comment type="catalytic activity">
    <reaction evidence="10">
        <text>L-seryl-[protein] + ATP = O-phospho-L-seryl-[protein] + ADP + H(+)</text>
        <dbReference type="Rhea" id="RHEA:17989"/>
        <dbReference type="Rhea" id="RHEA-COMP:9863"/>
        <dbReference type="Rhea" id="RHEA-COMP:11604"/>
        <dbReference type="ChEBI" id="CHEBI:15378"/>
        <dbReference type="ChEBI" id="CHEBI:29999"/>
        <dbReference type="ChEBI" id="CHEBI:30616"/>
        <dbReference type="ChEBI" id="CHEBI:83421"/>
        <dbReference type="ChEBI" id="CHEBI:456216"/>
        <dbReference type="EC" id="2.7.12.1"/>
    </reaction>
</comment>
<feature type="compositionally biased region" description="Polar residues" evidence="18">
    <location>
        <begin position="675"/>
        <end position="687"/>
    </location>
</feature>
<proteinExistence type="inferred from homology"/>
<feature type="compositionally biased region" description="Polar residues" evidence="18">
    <location>
        <begin position="794"/>
        <end position="815"/>
    </location>
</feature>
<dbReference type="InterPro" id="IPR044131">
    <property type="entry name" value="PKc_DYR1A/1B"/>
</dbReference>
<dbReference type="Proteomes" id="UP000036681">
    <property type="component" value="Unplaced"/>
</dbReference>
<dbReference type="PANTHER" id="PTHR24058">
    <property type="entry name" value="DUAL SPECIFICITY PROTEIN KINASE"/>
    <property type="match status" value="1"/>
</dbReference>
<comment type="catalytic activity">
    <reaction evidence="12">
        <text>L-tyrosyl-[protein] + ATP = O-phospho-L-tyrosyl-[protein] + ADP + H(+)</text>
        <dbReference type="Rhea" id="RHEA:10596"/>
        <dbReference type="Rhea" id="RHEA-COMP:10136"/>
        <dbReference type="Rhea" id="RHEA-COMP:20101"/>
        <dbReference type="ChEBI" id="CHEBI:15378"/>
        <dbReference type="ChEBI" id="CHEBI:30616"/>
        <dbReference type="ChEBI" id="CHEBI:46858"/>
        <dbReference type="ChEBI" id="CHEBI:61978"/>
        <dbReference type="ChEBI" id="CHEBI:456216"/>
        <dbReference type="EC" id="2.7.12.1"/>
    </reaction>
</comment>
<evidence type="ECO:0000256" key="9">
    <source>
        <dbReference type="ARBA" id="ARBA00023242"/>
    </source>
</evidence>
<feature type="compositionally biased region" description="Basic and acidic residues" evidence="18">
    <location>
        <begin position="623"/>
        <end position="632"/>
    </location>
</feature>
<evidence type="ECO:0000313" key="20">
    <source>
        <dbReference type="Proteomes" id="UP000036681"/>
    </source>
</evidence>
<evidence type="ECO:0000256" key="3">
    <source>
        <dbReference type="ARBA" id="ARBA00013203"/>
    </source>
</evidence>
<evidence type="ECO:0000256" key="14">
    <source>
        <dbReference type="ARBA" id="ARBA00070594"/>
    </source>
</evidence>
<feature type="compositionally biased region" description="Low complexity" evidence="18">
    <location>
        <begin position="773"/>
        <end position="793"/>
    </location>
</feature>
<dbReference type="PROSITE" id="PS00108">
    <property type="entry name" value="PROTEIN_KINASE_ST"/>
    <property type="match status" value="1"/>
</dbReference>
<feature type="region of interest" description="Disordered" evidence="18">
    <location>
        <begin position="611"/>
        <end position="632"/>
    </location>
</feature>
<accession>A0A9J2PNS2</accession>
<dbReference type="Gene3D" id="3.30.200.20">
    <property type="entry name" value="Phosphorylase Kinase, domain 1"/>
    <property type="match status" value="1"/>
</dbReference>
<feature type="binding site" evidence="17">
    <location>
        <position position="374"/>
    </location>
    <ligand>
        <name>ATP</name>
        <dbReference type="ChEBI" id="CHEBI:30616"/>
    </ligand>
</feature>
<keyword evidence="8 17" id="KW-0067">ATP-binding</keyword>
<dbReference type="Gene3D" id="1.10.510.10">
    <property type="entry name" value="Transferase(Phosphotransferase) domain 1"/>
    <property type="match status" value="1"/>
</dbReference>
<evidence type="ECO:0000256" key="4">
    <source>
        <dbReference type="ARBA" id="ARBA00022527"/>
    </source>
</evidence>
<evidence type="ECO:0000256" key="6">
    <source>
        <dbReference type="ARBA" id="ARBA00022741"/>
    </source>
</evidence>
<evidence type="ECO:0000256" key="5">
    <source>
        <dbReference type="ARBA" id="ARBA00022679"/>
    </source>
</evidence>
<feature type="region of interest" description="Disordered" evidence="18">
    <location>
        <begin position="667"/>
        <end position="702"/>
    </location>
</feature>
<comment type="subcellular location">
    <subcellularLocation>
        <location evidence="1">Nucleus</location>
    </subcellularLocation>
</comment>
<evidence type="ECO:0000256" key="16">
    <source>
        <dbReference type="ARBA" id="ARBA00081336"/>
    </source>
</evidence>
<evidence type="ECO:0000256" key="8">
    <source>
        <dbReference type="ARBA" id="ARBA00022840"/>
    </source>
</evidence>
<dbReference type="InterPro" id="IPR011009">
    <property type="entry name" value="Kinase-like_dom_sf"/>
</dbReference>
<dbReference type="PROSITE" id="PS00107">
    <property type="entry name" value="PROTEIN_KINASE_ATP"/>
    <property type="match status" value="1"/>
</dbReference>
<dbReference type="Pfam" id="PF00069">
    <property type="entry name" value="Pkinase"/>
    <property type="match status" value="1"/>
</dbReference>
<keyword evidence="9" id="KW-0539">Nucleus</keyword>
<feature type="compositionally biased region" description="Low complexity" evidence="18">
    <location>
        <begin position="249"/>
        <end position="262"/>
    </location>
</feature>
<dbReference type="EC" id="2.7.12.1" evidence="3"/>